<reference evidence="2" key="1">
    <citation type="submission" date="2023-08" db="EMBL/GenBank/DDBJ databases">
        <authorList>
            <person name="Chen Y."/>
            <person name="Shah S."/>
            <person name="Dougan E. K."/>
            <person name="Thang M."/>
            <person name="Chan C."/>
        </authorList>
    </citation>
    <scope>NUCLEOTIDE SEQUENCE</scope>
</reference>
<sequence length="145" mass="16204">MERVSERLHSDLRFCEDRLAEQVESEKAQRSLNLAEIRREADYQLSDITRSQAELREQVMSLKGQVYLGSSQSDITTLQAEVKSLRSLMEKEQSCPPASSEPTDSPAFNQVKLLEAEVADLRREVRTSQEQSFGQSAEAGLGLGG</sequence>
<dbReference type="EMBL" id="CAUJNA010001979">
    <property type="protein sequence ID" value="CAJ1389988.1"/>
    <property type="molecule type" value="Genomic_DNA"/>
</dbReference>
<evidence type="ECO:0000256" key="1">
    <source>
        <dbReference type="SAM" id="MobiDB-lite"/>
    </source>
</evidence>
<feature type="region of interest" description="Disordered" evidence="1">
    <location>
        <begin position="88"/>
        <end position="108"/>
    </location>
</feature>
<dbReference type="AlphaFoldDB" id="A0AA36N2N2"/>
<dbReference type="Proteomes" id="UP001178507">
    <property type="component" value="Unassembled WGS sequence"/>
</dbReference>
<comment type="caution">
    <text evidence="2">The sequence shown here is derived from an EMBL/GenBank/DDBJ whole genome shotgun (WGS) entry which is preliminary data.</text>
</comment>
<evidence type="ECO:0000313" key="3">
    <source>
        <dbReference type="Proteomes" id="UP001178507"/>
    </source>
</evidence>
<keyword evidence="3" id="KW-1185">Reference proteome</keyword>
<feature type="region of interest" description="Disordered" evidence="1">
    <location>
        <begin position="125"/>
        <end position="145"/>
    </location>
</feature>
<name>A0AA36N2N2_9DINO</name>
<protein>
    <submittedName>
        <fullName evidence="2">Uncharacterized protein</fullName>
    </submittedName>
</protein>
<evidence type="ECO:0000313" key="2">
    <source>
        <dbReference type="EMBL" id="CAJ1389988.1"/>
    </source>
</evidence>
<feature type="compositionally biased region" description="Polar residues" evidence="1">
    <location>
        <begin position="96"/>
        <end position="108"/>
    </location>
</feature>
<accession>A0AA36N2N2</accession>
<gene>
    <name evidence="2" type="ORF">EVOR1521_LOCUS15501</name>
</gene>
<proteinExistence type="predicted"/>
<organism evidence="2 3">
    <name type="scientific">Effrenium voratum</name>
    <dbReference type="NCBI Taxonomy" id="2562239"/>
    <lineage>
        <taxon>Eukaryota</taxon>
        <taxon>Sar</taxon>
        <taxon>Alveolata</taxon>
        <taxon>Dinophyceae</taxon>
        <taxon>Suessiales</taxon>
        <taxon>Symbiodiniaceae</taxon>
        <taxon>Effrenium</taxon>
    </lineage>
</organism>